<evidence type="ECO:0000256" key="3">
    <source>
        <dbReference type="ARBA" id="ARBA00022475"/>
    </source>
</evidence>
<dbReference type="InterPro" id="IPR022324">
    <property type="entry name" value="Bacilysin_exporter_BacE_put"/>
</dbReference>
<dbReference type="InterPro" id="IPR010290">
    <property type="entry name" value="TM_effector"/>
</dbReference>
<dbReference type="Pfam" id="PF05977">
    <property type="entry name" value="MFS_3"/>
    <property type="match status" value="1"/>
</dbReference>
<keyword evidence="2" id="KW-0813">Transport</keyword>
<dbReference type="PROSITE" id="PS50850">
    <property type="entry name" value="MFS"/>
    <property type="match status" value="1"/>
</dbReference>
<dbReference type="RefSeq" id="WP_091274253.1">
    <property type="nucleotide sequence ID" value="NZ_FAOZ01000005.1"/>
</dbReference>
<feature type="transmembrane region" description="Helical" evidence="8">
    <location>
        <begin position="44"/>
        <end position="65"/>
    </location>
</feature>
<evidence type="ECO:0000256" key="8">
    <source>
        <dbReference type="SAM" id="Phobius"/>
    </source>
</evidence>
<feature type="transmembrane region" description="Helical" evidence="8">
    <location>
        <begin position="71"/>
        <end position="89"/>
    </location>
</feature>
<dbReference type="InterPro" id="IPR020846">
    <property type="entry name" value="MFS_dom"/>
</dbReference>
<dbReference type="SUPFAM" id="SSF103473">
    <property type="entry name" value="MFS general substrate transporter"/>
    <property type="match status" value="1"/>
</dbReference>
<feature type="transmembrane region" description="Helical" evidence="8">
    <location>
        <begin position="366"/>
        <end position="388"/>
    </location>
</feature>
<dbReference type="GO" id="GO:0005886">
    <property type="term" value="C:plasma membrane"/>
    <property type="evidence" value="ECO:0007669"/>
    <property type="project" value="UniProtKB-SubCell"/>
</dbReference>
<evidence type="ECO:0000313" key="10">
    <source>
        <dbReference type="EMBL" id="CUU55572.1"/>
    </source>
</evidence>
<keyword evidence="11" id="KW-1185">Reference proteome</keyword>
<evidence type="ECO:0000256" key="1">
    <source>
        <dbReference type="ARBA" id="ARBA00004651"/>
    </source>
</evidence>
<evidence type="ECO:0000256" key="4">
    <source>
        <dbReference type="ARBA" id="ARBA00022692"/>
    </source>
</evidence>
<dbReference type="EMBL" id="FAOZ01000005">
    <property type="protein sequence ID" value="CUU55572.1"/>
    <property type="molecule type" value="Genomic_DNA"/>
</dbReference>
<evidence type="ECO:0000313" key="11">
    <source>
        <dbReference type="Proteomes" id="UP000198802"/>
    </source>
</evidence>
<feature type="region of interest" description="Disordered" evidence="7">
    <location>
        <begin position="1"/>
        <end position="21"/>
    </location>
</feature>
<feature type="transmembrane region" description="Helical" evidence="8">
    <location>
        <begin position="306"/>
        <end position="327"/>
    </location>
</feature>
<keyword evidence="3" id="KW-1003">Cell membrane</keyword>
<dbReference type="PRINTS" id="PR01988">
    <property type="entry name" value="EXPORTERBACE"/>
</dbReference>
<evidence type="ECO:0000256" key="2">
    <source>
        <dbReference type="ARBA" id="ARBA00022448"/>
    </source>
</evidence>
<dbReference type="GO" id="GO:0022857">
    <property type="term" value="F:transmembrane transporter activity"/>
    <property type="evidence" value="ECO:0007669"/>
    <property type="project" value="InterPro"/>
</dbReference>
<feature type="transmembrane region" description="Helical" evidence="8">
    <location>
        <begin position="394"/>
        <end position="414"/>
    </location>
</feature>
<evidence type="ECO:0000256" key="6">
    <source>
        <dbReference type="ARBA" id="ARBA00023136"/>
    </source>
</evidence>
<dbReference type="AlphaFoldDB" id="A0A0S4QJR8"/>
<keyword evidence="4 8" id="KW-0812">Transmembrane</keyword>
<feature type="transmembrane region" description="Helical" evidence="8">
    <location>
        <begin position="248"/>
        <end position="268"/>
    </location>
</feature>
<organism evidence="10 11">
    <name type="scientific">Parafrankia irregularis</name>
    <dbReference type="NCBI Taxonomy" id="795642"/>
    <lineage>
        <taxon>Bacteria</taxon>
        <taxon>Bacillati</taxon>
        <taxon>Actinomycetota</taxon>
        <taxon>Actinomycetes</taxon>
        <taxon>Frankiales</taxon>
        <taxon>Frankiaceae</taxon>
        <taxon>Parafrankia</taxon>
    </lineage>
</organism>
<feature type="transmembrane region" description="Helical" evidence="8">
    <location>
        <begin position="189"/>
        <end position="210"/>
    </location>
</feature>
<feature type="transmembrane region" description="Helical" evidence="8">
    <location>
        <begin position="333"/>
        <end position="354"/>
    </location>
</feature>
<feature type="transmembrane region" description="Helical" evidence="8">
    <location>
        <begin position="280"/>
        <end position="299"/>
    </location>
</feature>
<feature type="region of interest" description="Disordered" evidence="7">
    <location>
        <begin position="439"/>
        <end position="495"/>
    </location>
</feature>
<feature type="transmembrane region" description="Helical" evidence="8">
    <location>
        <begin position="101"/>
        <end position="119"/>
    </location>
</feature>
<dbReference type="Proteomes" id="UP000198802">
    <property type="component" value="Unassembled WGS sequence"/>
</dbReference>
<accession>A0A0S4QJR8</accession>
<protein>
    <submittedName>
        <fullName evidence="10">Predicted arabinose efflux permease, MFS family</fullName>
    </submittedName>
</protein>
<keyword evidence="5 8" id="KW-1133">Transmembrane helix</keyword>
<keyword evidence="6 8" id="KW-0472">Membrane</keyword>
<dbReference type="PANTHER" id="PTHR23513:SF11">
    <property type="entry name" value="STAPHYLOFERRIN A TRANSPORTER"/>
    <property type="match status" value="1"/>
</dbReference>
<proteinExistence type="predicted"/>
<evidence type="ECO:0000256" key="5">
    <source>
        <dbReference type="ARBA" id="ARBA00022989"/>
    </source>
</evidence>
<comment type="subcellular location">
    <subcellularLocation>
        <location evidence="1">Cell membrane</location>
        <topology evidence="1">Multi-pass membrane protein</topology>
    </subcellularLocation>
</comment>
<sequence length="495" mass="49779">MRRTVTSRVVQRDTVGAHDSTRSRTGTFAALQVPNFRLFLGGQVVSLCGTWMQMIALGWLVLSLGASGTELGLVTAAQFLPVLLFGAYGGLIADRSDSRRLLICTQVSLAALAALLGILDLTGVARLWMVAALAAAIGLITAVDNPTRQSFVQEMVGAEHLPNAVTLNSVTVNAARVVGPAIAGLVISLIGTSGCFLLNAASFAAVVLALRRMDAGALVPSKPVARAPGQVRSGLAYAMRTTGLRVPLIMMAVVGALAYEFQVVLPLVARETFDGSAATYSLFTGAMGAGAVVGGLFVARRRSVGIAALALASGLFGVVLLLAAAAPTLALEVVALVLVGAASVAFIATGNATVQLSSAPEMRGRVMALWSVAFLGSTPVGGPIAGWVAQTFGARAGLVLAGAAAVAGAFYALASLRKAADRATAAVASEQAQTCQVVPAGSVPNVPNVSDGPDGPDGPDEPAARPALGVGSAGRPGAAGQVPAAGRSATALQDV</sequence>
<gene>
    <name evidence="10" type="ORF">Ga0074812_105224</name>
</gene>
<dbReference type="InterPro" id="IPR036259">
    <property type="entry name" value="MFS_trans_sf"/>
</dbReference>
<name>A0A0S4QJR8_9ACTN</name>
<reference evidence="11" key="1">
    <citation type="submission" date="2015-11" db="EMBL/GenBank/DDBJ databases">
        <authorList>
            <person name="Varghese N."/>
        </authorList>
    </citation>
    <scope>NUCLEOTIDE SEQUENCE [LARGE SCALE GENOMIC DNA]</scope>
    <source>
        <strain evidence="11">DSM 45899</strain>
    </source>
</reference>
<dbReference type="CDD" id="cd06173">
    <property type="entry name" value="MFS_MefA_like"/>
    <property type="match status" value="1"/>
</dbReference>
<feature type="domain" description="Major facilitator superfamily (MFS) profile" evidence="9">
    <location>
        <begin position="27"/>
        <end position="420"/>
    </location>
</feature>
<evidence type="ECO:0000256" key="7">
    <source>
        <dbReference type="SAM" id="MobiDB-lite"/>
    </source>
</evidence>
<evidence type="ECO:0000259" key="9">
    <source>
        <dbReference type="PROSITE" id="PS50850"/>
    </source>
</evidence>
<dbReference type="PANTHER" id="PTHR23513">
    <property type="entry name" value="INTEGRAL MEMBRANE EFFLUX PROTEIN-RELATED"/>
    <property type="match status" value="1"/>
</dbReference>
<dbReference type="Gene3D" id="1.20.1250.20">
    <property type="entry name" value="MFS general substrate transporter like domains"/>
    <property type="match status" value="1"/>
</dbReference>